<sequence>MELVPVELEGLQQSWKIVEEADEEVVAVSSAQLISESELESELVAILTLRRLVVWSWRGADAAEVGGLRFGPEHRMLREIDSCVAWSQDGSMIAVASGCRCRFFRCDFYTSDQTPELELTHIANVQTVVNVVRLFPRPFFANGDTTSDEGGLLDFVRSAAWWRRNESSELDNVFYAVDVSGRLIDPSQETSREENILQKPNDNAALSKSSLLAAAKDKVVAEMECHVYEARLESVGSETALVVASTSRGLVLTLLTPQSQWLLEHSPRILCKDYTNCVALRLKSPLPRLRALCAAISTDSNTILVYALDTSSIENRIRIVWTRQLSSIEIPRRDGIAFAPNFDSLAIAGKNRLQVWNARSGIKWLDQETQDITCVAWTLGGSTLVVVNCSQGNASRRCFGRLEQCRARFGHTRALCCTEQSLLVRDVRATTWRRLPITGLMSPLRRCVAIGKDRVLLAGARGLAIVDCRSDQEALTLLDVRISVRDLTAVYLEKALILLNNEDISFEDNEEESSFRLYSLDTMRTSRILKAPIITSSILDARLLSDQTKTPIDWLACVSTLLQGVALLKYIGSAHIQVIFEQQHLSTRAARLLPETNEVVLLLDEGSVLLLVWSSDNTVVMLKRFTFESNFDAIELCTGSPPLLLAFKSDGTFQAGWDWLKVENTTKIKASRIKQNKSLEILSKHSTGILAAATPGLEAALLITPTAQTMTTPCVQLISAAAMARLEYSISKVLAFGSSEEEKKSVAASRRVVQTILKNSSNELATRFDRRWLIDALVSSLRDTCARNDAFLETRALLGLASTLSLPCFLAVIGRAGRPMTEDQLEHLFFCFNDRHSWRRKLRYKLPDGTINKNPIEMFSDSLRLGNRRLASDFISLVAFQDYRDNTNHYVLTAARRLLKACFDARLLDLENNNEFSSYDAELRDEDLLAQAWTFARRAEAATEASEKEDGDLYFQEASTDELAAGFALSALLEKHQALARAGATLAEIRWTPPLDFSIPARRVLLEPNAVAKACLAAFPDLFLLKNGKTIASTTAVFHHADALYAVARVFDLDVWRLVLSAALDRLHQDDLDRGPRRRGLAARLTIAFKRVKGDKEKFRLRPDFIDRLNDVAGKDANSAGKHFVV</sequence>
<dbReference type="AlphaFoldDB" id="A0A7S3NL28"/>
<dbReference type="EMBL" id="HBIJ01011551">
    <property type="protein sequence ID" value="CAE0367134.1"/>
    <property type="molecule type" value="Transcribed_RNA"/>
</dbReference>
<dbReference type="SUPFAM" id="SSF82171">
    <property type="entry name" value="DPP6 N-terminal domain-like"/>
    <property type="match status" value="1"/>
</dbReference>
<name>A0A7S3NL28_9STRA</name>
<reference evidence="1" key="1">
    <citation type="submission" date="2021-01" db="EMBL/GenBank/DDBJ databases">
        <authorList>
            <person name="Corre E."/>
            <person name="Pelletier E."/>
            <person name="Niang G."/>
            <person name="Scheremetjew M."/>
            <person name="Finn R."/>
            <person name="Kale V."/>
            <person name="Holt S."/>
            <person name="Cochrane G."/>
            <person name="Meng A."/>
            <person name="Brown T."/>
            <person name="Cohen L."/>
        </authorList>
    </citation>
    <scope>NUCLEOTIDE SEQUENCE</scope>
    <source>
        <strain evidence="1">CCMP1510</strain>
    </source>
</reference>
<proteinExistence type="predicted"/>
<protein>
    <submittedName>
        <fullName evidence="1">Uncharacterized protein</fullName>
    </submittedName>
</protein>
<organism evidence="1">
    <name type="scientific">Aureoumbra lagunensis</name>
    <dbReference type="NCBI Taxonomy" id="44058"/>
    <lineage>
        <taxon>Eukaryota</taxon>
        <taxon>Sar</taxon>
        <taxon>Stramenopiles</taxon>
        <taxon>Ochrophyta</taxon>
        <taxon>Pelagophyceae</taxon>
        <taxon>Pelagomonadales</taxon>
        <taxon>Aureoumbra</taxon>
    </lineage>
</organism>
<gene>
    <name evidence="1" type="ORF">ALAG00032_LOCUS7883</name>
</gene>
<evidence type="ECO:0000313" key="1">
    <source>
        <dbReference type="EMBL" id="CAE0367134.1"/>
    </source>
</evidence>
<accession>A0A7S3NL28</accession>